<reference evidence="1" key="1">
    <citation type="submission" date="2023-09" db="UniProtKB">
        <authorList>
            <consortium name="Ensembl"/>
        </authorList>
    </citation>
    <scope>IDENTIFICATION</scope>
</reference>
<dbReference type="Ensembl" id="ENSCCNT00000018924.1">
    <property type="protein sequence ID" value="ENSCCNP00000014431.1"/>
    <property type="gene ID" value="ENSCCNG00000014927.1"/>
</dbReference>
<evidence type="ECO:0000313" key="1">
    <source>
        <dbReference type="Ensembl" id="ENSCCNP00000014431.1"/>
    </source>
</evidence>
<accession>A0A8C0ZRZ1</accession>
<name>A0A8C0ZRZ1_CASCN</name>
<proteinExistence type="predicted"/>
<sequence length="55" mass="6041">VGYRPAGTLKVLKSSWFRIEMGTIPLTSVMSMSKEDLVSSSTACVHSCLCLYDQI</sequence>
<dbReference type="AlphaFoldDB" id="A0A8C0ZRZ1"/>
<organism evidence="1">
    <name type="scientific">Castor canadensis</name>
    <name type="common">American beaver</name>
    <dbReference type="NCBI Taxonomy" id="51338"/>
    <lineage>
        <taxon>Eukaryota</taxon>
        <taxon>Metazoa</taxon>
        <taxon>Chordata</taxon>
        <taxon>Craniata</taxon>
        <taxon>Vertebrata</taxon>
        <taxon>Euteleostomi</taxon>
        <taxon>Mammalia</taxon>
        <taxon>Eutheria</taxon>
        <taxon>Euarchontoglires</taxon>
        <taxon>Glires</taxon>
        <taxon>Rodentia</taxon>
        <taxon>Castorimorpha</taxon>
        <taxon>Castoridae</taxon>
        <taxon>Castor</taxon>
    </lineage>
</organism>
<protein>
    <submittedName>
        <fullName evidence="1">Uncharacterized protein</fullName>
    </submittedName>
</protein>